<comment type="caution">
    <text evidence="2">The sequence shown here is derived from an EMBL/GenBank/DDBJ whole genome shotgun (WGS) entry which is preliminary data.</text>
</comment>
<keyword evidence="3" id="KW-1185">Reference proteome</keyword>
<organism evidence="2 3">
    <name type="scientific">Trichogramma kaykai</name>
    <dbReference type="NCBI Taxonomy" id="54128"/>
    <lineage>
        <taxon>Eukaryota</taxon>
        <taxon>Metazoa</taxon>
        <taxon>Ecdysozoa</taxon>
        <taxon>Arthropoda</taxon>
        <taxon>Hexapoda</taxon>
        <taxon>Insecta</taxon>
        <taxon>Pterygota</taxon>
        <taxon>Neoptera</taxon>
        <taxon>Endopterygota</taxon>
        <taxon>Hymenoptera</taxon>
        <taxon>Apocrita</taxon>
        <taxon>Proctotrupomorpha</taxon>
        <taxon>Chalcidoidea</taxon>
        <taxon>Trichogrammatidae</taxon>
        <taxon>Trichogramma</taxon>
    </lineage>
</organism>
<evidence type="ECO:0000256" key="1">
    <source>
        <dbReference type="SAM" id="MobiDB-lite"/>
    </source>
</evidence>
<name>A0ABD2VTX7_9HYME</name>
<dbReference type="Proteomes" id="UP001627154">
    <property type="component" value="Unassembled WGS sequence"/>
</dbReference>
<gene>
    <name evidence="2" type="ORF">TKK_020362</name>
</gene>
<reference evidence="2 3" key="1">
    <citation type="journal article" date="2024" name="bioRxiv">
        <title>A reference genome for Trichogramma kaykai: A tiny desert-dwelling parasitoid wasp with competing sex-ratio distorters.</title>
        <authorList>
            <person name="Culotta J."/>
            <person name="Lindsey A.R."/>
        </authorList>
    </citation>
    <scope>NUCLEOTIDE SEQUENCE [LARGE SCALE GENOMIC DNA]</scope>
    <source>
        <strain evidence="2 3">KSX58</strain>
    </source>
</reference>
<dbReference type="EMBL" id="JBJJXI010000181">
    <property type="protein sequence ID" value="KAL3384018.1"/>
    <property type="molecule type" value="Genomic_DNA"/>
</dbReference>
<proteinExistence type="predicted"/>
<evidence type="ECO:0000313" key="3">
    <source>
        <dbReference type="Proteomes" id="UP001627154"/>
    </source>
</evidence>
<protein>
    <submittedName>
        <fullName evidence="2">Uncharacterized protein</fullName>
    </submittedName>
</protein>
<sequence>MDIIVDLLGFSDGDNFLPKEVCIVTIQQLSFMQWVVEPDSDFDDMTLSLQNSIQHYTQSVHGIRWDEGYVPIAKSVELLKLYTAQSCKIYMWDDGNKQKIGFLQSVLNRRVLDLKWFECPSPDMIFRNPDWTSYCVMHKQKFIRGEMVISCAMRRCAIMRDWIWRMCGGDMTSEGIYAKLYGPISMRLRAALLQRSSNSASGVQQPVAGGSAAPPVPPVASTVPVLNRCSGGGITACNIGNVVMTSTHRFTNAHPSVQNVNISGCVVNNANTRADNNCRPIRVAHPVTRAPVLVRAQPIRALPIRPIPIRPTHARQLPVRAVRSNGVDAILDLTSQSSNDTTRSRANEVHSVVAQHAEAPEPLQSTAPNTASEVSTPQDNTNYSDVEIVETPDQDEAQSQAQAVAEARHTPAFGSPPPSYNSIFGENSGGNLKVYGDNSSDEHTSGCECNV</sequence>
<accession>A0ABD2VTX7</accession>
<evidence type="ECO:0000313" key="2">
    <source>
        <dbReference type="EMBL" id="KAL3384018.1"/>
    </source>
</evidence>
<feature type="compositionally biased region" description="Polar residues" evidence="1">
    <location>
        <begin position="363"/>
        <end position="382"/>
    </location>
</feature>
<feature type="region of interest" description="Disordered" evidence="1">
    <location>
        <begin position="358"/>
        <end position="382"/>
    </location>
</feature>
<dbReference type="AlphaFoldDB" id="A0ABD2VTX7"/>